<accession>A0A086ZQK5</accession>
<reference evidence="1 2" key="1">
    <citation type="submission" date="2014-03" db="EMBL/GenBank/DDBJ databases">
        <title>Genomics of Bifidobacteria.</title>
        <authorList>
            <person name="Ventura M."/>
            <person name="Milani C."/>
            <person name="Lugli G.A."/>
        </authorList>
    </citation>
    <scope>NUCLEOTIDE SEQUENCE [LARGE SCALE GENOMIC DNA]</scope>
    <source>
        <strain evidence="1 2">LMG 10736</strain>
    </source>
</reference>
<name>A0A086ZQK5_9BIFI</name>
<organism evidence="1 2">
    <name type="scientific">Bifidobacterium boum</name>
    <dbReference type="NCBI Taxonomy" id="78343"/>
    <lineage>
        <taxon>Bacteria</taxon>
        <taxon>Bacillati</taxon>
        <taxon>Actinomycetota</taxon>
        <taxon>Actinomycetes</taxon>
        <taxon>Bifidobacteriales</taxon>
        <taxon>Bifidobacteriaceae</taxon>
        <taxon>Bifidobacterium</taxon>
    </lineage>
</organism>
<dbReference type="SUPFAM" id="SSF82771">
    <property type="entry name" value="GIY-YIG endonuclease"/>
    <property type="match status" value="1"/>
</dbReference>
<dbReference type="EMBL" id="JGYQ01000006">
    <property type="protein sequence ID" value="KFI48805.1"/>
    <property type="molecule type" value="Genomic_DNA"/>
</dbReference>
<evidence type="ECO:0000313" key="2">
    <source>
        <dbReference type="Proteomes" id="UP000029093"/>
    </source>
</evidence>
<dbReference type="OrthoDB" id="89044at2"/>
<dbReference type="InterPro" id="IPR035901">
    <property type="entry name" value="GIY-YIG_endonuc_sf"/>
</dbReference>
<sequence length="284" mass="33059">MEIIRLNDLLQLTREEIDRTKIRFMVPNSGINFNPNADAEDPSKQDKINLTDLVYNNEKRNFTDGVIAIGFIRIRDDYWLMTGIVKVIKDNGLAQPATAEYLTKKYNFRLVVRYHKNSQNGIRLAKGIIDDLEVIEVWNSDKTLNDKTFPGYKNVSVSYRELKKKLESSEWRTALRCRKGIYLITDKNTGKLYVGSAYGANGILGRWETYIKSGYDKNEVENGEYPNKNLRELVNEKGLSYIQDNFQYTILETFTDDVPDEYIIARESWWKEALQSRKFGYNAN</sequence>
<dbReference type="GeneID" id="303203472"/>
<comment type="caution">
    <text evidence="1">The sequence shown here is derived from an EMBL/GenBank/DDBJ whole genome shotgun (WGS) entry which is preliminary data.</text>
</comment>
<protein>
    <submittedName>
        <fullName evidence="1">Anaerobic ribonucleoside triphosphate reductase</fullName>
    </submittedName>
</protein>
<dbReference type="Proteomes" id="UP000029093">
    <property type="component" value="Unassembled WGS sequence"/>
</dbReference>
<dbReference type="Gene3D" id="3.40.1440.10">
    <property type="entry name" value="GIY-YIG endonuclease"/>
    <property type="match status" value="1"/>
</dbReference>
<dbReference type="RefSeq" id="WP_051616859.1">
    <property type="nucleotide sequence ID" value="NZ_JBQKIP010000008.1"/>
</dbReference>
<dbReference type="CDD" id="cd10446">
    <property type="entry name" value="GIY-YIG_unchar_1"/>
    <property type="match status" value="1"/>
</dbReference>
<dbReference type="AlphaFoldDB" id="A0A086ZQK5"/>
<proteinExistence type="predicted"/>
<evidence type="ECO:0000313" key="1">
    <source>
        <dbReference type="EMBL" id="KFI48805.1"/>
    </source>
</evidence>
<gene>
    <name evidence="1" type="ORF">BBOU_0267</name>
</gene>
<keyword evidence="2" id="KW-1185">Reference proteome</keyword>